<feature type="binding site" evidence="11">
    <location>
        <position position="45"/>
    </location>
    <ligand>
        <name>Mg(2+)</name>
        <dbReference type="ChEBI" id="CHEBI:18420"/>
    </ligand>
</feature>
<comment type="cofactor">
    <cofactor evidence="1 11">
        <name>Mg(2+)</name>
        <dbReference type="ChEBI" id="CHEBI:18420"/>
    </cofactor>
</comment>
<protein>
    <recommendedName>
        <fullName evidence="11">CCA-adding enzyme</fullName>
        <ecNumber evidence="11">2.7.7.72</ecNumber>
    </recommendedName>
    <alternativeName>
        <fullName evidence="11">CCA tRNA nucleotidyltransferase</fullName>
    </alternativeName>
    <alternativeName>
        <fullName evidence="11">tRNA CCA-pyrophosphorylase</fullName>
    </alternativeName>
    <alternativeName>
        <fullName evidence="11">tRNA adenylyl-/cytidylyl- transferase</fullName>
    </alternativeName>
    <alternativeName>
        <fullName evidence="11">tRNA nucleotidyltransferase</fullName>
    </alternativeName>
    <alternativeName>
        <fullName evidence="11">tRNA-NT</fullName>
    </alternativeName>
</protein>
<dbReference type="CDD" id="cd05398">
    <property type="entry name" value="NT_ClassII-CCAase"/>
    <property type="match status" value="1"/>
</dbReference>
<dbReference type="InterPro" id="IPR023068">
    <property type="entry name" value="CCA-adding_enz_firmicutes"/>
</dbReference>
<keyword evidence="7 11" id="KW-0692">RNA repair</keyword>
<dbReference type="Gene3D" id="1.10.246.80">
    <property type="match status" value="1"/>
</dbReference>
<dbReference type="Proteomes" id="UP000029079">
    <property type="component" value="Chromosome"/>
</dbReference>
<feature type="binding site" evidence="11">
    <location>
        <position position="35"/>
    </location>
    <ligand>
        <name>CTP</name>
        <dbReference type="ChEBI" id="CHEBI:37563"/>
    </ligand>
</feature>
<feature type="binding site" evidence="11">
    <location>
        <position position="165"/>
    </location>
    <ligand>
        <name>ATP</name>
        <dbReference type="ChEBI" id="CHEBI:30616"/>
    </ligand>
</feature>
<dbReference type="InterPro" id="IPR050264">
    <property type="entry name" value="Bact_CCA-adding_enz_type3_sf"/>
</dbReference>
<reference evidence="15 16" key="1">
    <citation type="journal article" date="2014" name="Genome Announc.">
        <title>Complete Genome Sequences of Fish Pathogenic Weissella ceti Strains WS74 and WS105.</title>
        <authorList>
            <person name="Figueiredo H.C."/>
            <person name="Leal C.A."/>
            <person name="Dorella F.A."/>
            <person name="Carvalho A.F."/>
            <person name="Soares S.C."/>
            <person name="Pereira F.L."/>
            <person name="Azevedo V.A."/>
        </authorList>
    </citation>
    <scope>NUCLEOTIDE SEQUENCE [LARGE SCALE GENOMIC DNA]</scope>
    <source>
        <strain evidence="15 16">WS74</strain>
    </source>
</reference>
<dbReference type="PANTHER" id="PTHR46173:SF1">
    <property type="entry name" value="CCA TRNA NUCLEOTIDYLTRANSFERASE 1, MITOCHONDRIAL"/>
    <property type="match status" value="1"/>
</dbReference>
<accession>A0A075TZH3</accession>
<evidence type="ECO:0000256" key="9">
    <source>
        <dbReference type="ARBA" id="ARBA00022842"/>
    </source>
</evidence>
<name>A0A075TZH3_9LACO</name>
<dbReference type="SUPFAM" id="SSF81891">
    <property type="entry name" value="Poly A polymerase C-terminal region-like"/>
    <property type="match status" value="1"/>
</dbReference>
<dbReference type="InterPro" id="IPR032828">
    <property type="entry name" value="PolyA_RNA-bd"/>
</dbReference>
<evidence type="ECO:0000256" key="2">
    <source>
        <dbReference type="ARBA" id="ARBA00022679"/>
    </source>
</evidence>
<feature type="domain" description="CCA-adding enzyme C-terminal" evidence="14">
    <location>
        <begin position="250"/>
        <end position="395"/>
    </location>
</feature>
<dbReference type="GO" id="GO:0042245">
    <property type="term" value="P:RNA repair"/>
    <property type="evidence" value="ECO:0007669"/>
    <property type="project" value="UniProtKB-KW"/>
</dbReference>
<evidence type="ECO:0000256" key="8">
    <source>
        <dbReference type="ARBA" id="ARBA00022840"/>
    </source>
</evidence>
<dbReference type="STRING" id="759620.WS105_0811"/>
<keyword evidence="10 11" id="KW-0694">RNA-binding</keyword>
<dbReference type="AlphaFoldDB" id="A0A075TZH3"/>
<feature type="binding site" evidence="11">
    <location>
        <position position="159"/>
    </location>
    <ligand>
        <name>ATP</name>
        <dbReference type="ChEBI" id="CHEBI:30616"/>
    </ligand>
</feature>
<dbReference type="EC" id="2.7.7.72" evidence="11"/>
<dbReference type="PANTHER" id="PTHR46173">
    <property type="entry name" value="CCA TRNA NUCLEOTIDYLTRANSFERASE 1, MITOCHONDRIAL"/>
    <property type="match status" value="1"/>
</dbReference>
<dbReference type="NCBIfam" id="NF009814">
    <property type="entry name" value="PRK13299.1"/>
    <property type="match status" value="1"/>
</dbReference>
<dbReference type="Pfam" id="PF13735">
    <property type="entry name" value="tRNA_NucTran2_2"/>
    <property type="match status" value="1"/>
</dbReference>
<evidence type="ECO:0000313" key="15">
    <source>
        <dbReference type="EMBL" id="AIM63001.1"/>
    </source>
</evidence>
<comment type="similarity">
    <text evidence="11">Belongs to the tRNA nucleotidyltransferase/poly(A) polymerase family. Bacterial CCA-adding enzyme type 3 subfamily.</text>
</comment>
<keyword evidence="6 11" id="KW-0547">Nucleotide-binding</keyword>
<feature type="domain" description="Poly A polymerase head" evidence="12">
    <location>
        <begin position="27"/>
        <end position="147"/>
    </location>
</feature>
<organism evidence="15 16">
    <name type="scientific">Weissella ceti</name>
    <dbReference type="NCBI Taxonomy" id="759620"/>
    <lineage>
        <taxon>Bacteria</taxon>
        <taxon>Bacillati</taxon>
        <taxon>Bacillota</taxon>
        <taxon>Bacilli</taxon>
        <taxon>Lactobacillales</taxon>
        <taxon>Lactobacillaceae</taxon>
        <taxon>Weissella</taxon>
    </lineage>
</organism>
<sequence length="407" mass="44806">MQIENLPAEFEAALPILATIEAGGYEAYFVGGSVRDTLLGKPIHDVDIATSAYPNEVKELFERTVDTGIEHGTVMILDHGQGYETTTFRTESTYTDFRRPDEVTFVRSLEEDLKRRDFTVNALAMKADGTIIDLFDGLADLDNGILRAVGDANERFNEDALRMVRAVRFAAQLNFEIEPATLVAIRDNAALMAHIAVERTNVEFTKLMQGKAAHYAVLEMVTTGLFKFMPALGGSELDLVAFAKLLVASQPQTAEIAWTLLAFELGLSSEDSNKFLRTWKHSKDMLNEVRASLTLLNKLRLGDVTNFDLYMTGSAIHTALVVAELSELQVDTQRLAERYDALVIKSKAELQMTGKELTVDFGLKPGPLFGRLINDLEAAVVAGELPNDAAALADAVKTAIENENEKK</sequence>
<dbReference type="Gene3D" id="1.10.110.30">
    <property type="match status" value="1"/>
</dbReference>
<feature type="binding site" evidence="11">
    <location>
        <position position="116"/>
    </location>
    <ligand>
        <name>ATP</name>
        <dbReference type="ChEBI" id="CHEBI:30616"/>
    </ligand>
</feature>
<feature type="binding site" evidence="11">
    <location>
        <position position="162"/>
    </location>
    <ligand>
        <name>ATP</name>
        <dbReference type="ChEBI" id="CHEBI:30616"/>
    </ligand>
</feature>
<dbReference type="InterPro" id="IPR043519">
    <property type="entry name" value="NT_sf"/>
</dbReference>
<evidence type="ECO:0000256" key="10">
    <source>
        <dbReference type="ARBA" id="ARBA00022884"/>
    </source>
</evidence>
<keyword evidence="4 11" id="KW-0548">Nucleotidyltransferase</keyword>
<keyword evidence="2 11" id="KW-0808">Transferase</keyword>
<evidence type="ECO:0000259" key="14">
    <source>
        <dbReference type="Pfam" id="PF13735"/>
    </source>
</evidence>
<comment type="subunit">
    <text evidence="11">Homodimer.</text>
</comment>
<dbReference type="GO" id="GO:0000049">
    <property type="term" value="F:tRNA binding"/>
    <property type="evidence" value="ECO:0007669"/>
    <property type="project" value="UniProtKB-UniRule"/>
</dbReference>
<dbReference type="Gene3D" id="1.20.58.560">
    <property type="match status" value="1"/>
</dbReference>
<evidence type="ECO:0000313" key="16">
    <source>
        <dbReference type="Proteomes" id="UP000029079"/>
    </source>
</evidence>
<keyword evidence="5 11" id="KW-0479">Metal-binding</keyword>
<dbReference type="RefSeq" id="WP_009496436.1">
    <property type="nucleotide sequence ID" value="NZ_CP009223.1"/>
</dbReference>
<evidence type="ECO:0000259" key="13">
    <source>
        <dbReference type="Pfam" id="PF12627"/>
    </source>
</evidence>
<dbReference type="KEGG" id="wct:WS74_0749"/>
<dbReference type="Gene3D" id="3.30.460.10">
    <property type="entry name" value="Beta Polymerase, domain 2"/>
    <property type="match status" value="1"/>
</dbReference>
<feature type="binding site" evidence="11">
    <location>
        <position position="32"/>
    </location>
    <ligand>
        <name>CTP</name>
        <dbReference type="ChEBI" id="CHEBI:37563"/>
    </ligand>
</feature>
<feature type="binding site" evidence="11">
    <location>
        <position position="165"/>
    </location>
    <ligand>
        <name>CTP</name>
        <dbReference type="ChEBI" id="CHEBI:37563"/>
    </ligand>
</feature>
<evidence type="ECO:0000259" key="12">
    <source>
        <dbReference type="Pfam" id="PF01743"/>
    </source>
</evidence>
<gene>
    <name evidence="11" type="primary">cca</name>
    <name evidence="15" type="ORF">WS74_0749</name>
</gene>
<feature type="domain" description="tRNA nucleotidyltransferase/poly(A) polymerase RNA and SrmB- binding" evidence="13">
    <location>
        <begin position="174"/>
        <end position="231"/>
    </location>
</feature>
<feature type="binding site" evidence="11">
    <location>
        <position position="168"/>
    </location>
    <ligand>
        <name>ATP</name>
        <dbReference type="ChEBI" id="CHEBI:30616"/>
    </ligand>
</feature>
<dbReference type="GO" id="GO:0160016">
    <property type="term" value="F:CCACCA tRNA nucleotidyltransferase activity"/>
    <property type="evidence" value="ECO:0007669"/>
    <property type="project" value="RHEA"/>
</dbReference>
<feature type="binding site" evidence="11">
    <location>
        <position position="47"/>
    </location>
    <ligand>
        <name>Mg(2+)</name>
        <dbReference type="ChEBI" id="CHEBI:18420"/>
    </ligand>
</feature>
<comment type="catalytic activity">
    <reaction evidence="11">
        <text>a tRNA with a 3' CCA end + 2 CTP + ATP = a tRNA with a 3' CCACCA end + 3 diphosphate</text>
        <dbReference type="Rhea" id="RHEA:76235"/>
        <dbReference type="Rhea" id="RHEA-COMP:10468"/>
        <dbReference type="Rhea" id="RHEA-COMP:18655"/>
        <dbReference type="ChEBI" id="CHEBI:30616"/>
        <dbReference type="ChEBI" id="CHEBI:33019"/>
        <dbReference type="ChEBI" id="CHEBI:37563"/>
        <dbReference type="ChEBI" id="CHEBI:83071"/>
        <dbReference type="ChEBI" id="CHEBI:195187"/>
    </reaction>
</comment>
<feature type="binding site" evidence="11">
    <location>
        <position position="159"/>
    </location>
    <ligand>
        <name>CTP</name>
        <dbReference type="ChEBI" id="CHEBI:37563"/>
    </ligand>
</feature>
<feature type="binding site" evidence="11">
    <location>
        <position position="32"/>
    </location>
    <ligand>
        <name>ATP</name>
        <dbReference type="ChEBI" id="CHEBI:30616"/>
    </ligand>
</feature>
<keyword evidence="3 11" id="KW-0819">tRNA processing</keyword>
<evidence type="ECO:0000256" key="1">
    <source>
        <dbReference type="ARBA" id="ARBA00001946"/>
    </source>
</evidence>
<feature type="binding site" evidence="11">
    <location>
        <position position="35"/>
    </location>
    <ligand>
        <name>ATP</name>
        <dbReference type="ChEBI" id="CHEBI:30616"/>
    </ligand>
</feature>
<comment type="catalytic activity">
    <reaction evidence="11">
        <text>a tRNA precursor + 2 CTP + ATP = a tRNA with a 3' CCA end + 3 diphosphate</text>
        <dbReference type="Rhea" id="RHEA:14433"/>
        <dbReference type="Rhea" id="RHEA-COMP:10465"/>
        <dbReference type="Rhea" id="RHEA-COMP:10468"/>
        <dbReference type="ChEBI" id="CHEBI:30616"/>
        <dbReference type="ChEBI" id="CHEBI:33019"/>
        <dbReference type="ChEBI" id="CHEBI:37563"/>
        <dbReference type="ChEBI" id="CHEBI:74896"/>
        <dbReference type="ChEBI" id="CHEBI:83071"/>
        <dbReference type="EC" id="2.7.7.72"/>
    </reaction>
</comment>
<dbReference type="GO" id="GO:0005524">
    <property type="term" value="F:ATP binding"/>
    <property type="evidence" value="ECO:0007669"/>
    <property type="project" value="UniProtKB-UniRule"/>
</dbReference>
<dbReference type="PATRIC" id="fig|759620.7.peg.772"/>
<feature type="binding site" evidence="11">
    <location>
        <position position="162"/>
    </location>
    <ligand>
        <name>CTP</name>
        <dbReference type="ChEBI" id="CHEBI:37563"/>
    </ligand>
</feature>
<dbReference type="SUPFAM" id="SSF81301">
    <property type="entry name" value="Nucleotidyltransferase"/>
    <property type="match status" value="1"/>
</dbReference>
<evidence type="ECO:0000256" key="4">
    <source>
        <dbReference type="ARBA" id="ARBA00022695"/>
    </source>
</evidence>
<dbReference type="GO" id="GO:0001680">
    <property type="term" value="P:tRNA 3'-terminal CCA addition"/>
    <property type="evidence" value="ECO:0007669"/>
    <property type="project" value="UniProtKB-UniRule"/>
</dbReference>
<dbReference type="EMBL" id="CP009223">
    <property type="protein sequence ID" value="AIM63001.1"/>
    <property type="molecule type" value="Genomic_DNA"/>
</dbReference>
<dbReference type="GO" id="GO:0000287">
    <property type="term" value="F:magnesium ion binding"/>
    <property type="evidence" value="ECO:0007669"/>
    <property type="project" value="UniProtKB-UniRule"/>
</dbReference>
<feature type="binding site" evidence="11">
    <location>
        <position position="168"/>
    </location>
    <ligand>
        <name>CTP</name>
        <dbReference type="ChEBI" id="CHEBI:37563"/>
    </ligand>
</feature>
<dbReference type="KEGG" id="wce:WS08_0747"/>
<dbReference type="HAMAP" id="MF_01263">
    <property type="entry name" value="CCA_bact_type3"/>
    <property type="match status" value="1"/>
</dbReference>
<reference evidence="16" key="2">
    <citation type="submission" date="2014-08" db="EMBL/GenBank/DDBJ databases">
        <title>Complete genome of Weissella ceti strain WS74 isolated from diseased rainbow trout in Brazil.</title>
        <authorList>
            <person name="Figueiredo H.C.P."/>
            <person name="Leal C.A.G."/>
            <person name="Pereira F.L."/>
            <person name="Soares S.C."/>
            <person name="Dorella F.A."/>
            <person name="Carvalho A.F."/>
            <person name="Azevedo V.A.C."/>
        </authorList>
    </citation>
    <scope>NUCLEOTIDE SEQUENCE [LARGE SCALE GENOMIC DNA]</scope>
    <source>
        <strain evidence="16">WS74</strain>
    </source>
</reference>
<comment type="function">
    <text evidence="11">Catalyzes the addition and repair of the essential 3'-terminal CCA sequence in tRNAs without using a nucleic acid template. Adds these three nucleotides in the order of C, C, and A to the tRNA nucleotide-73, using CTP and ATP as substrates and producing inorganic pyrophosphate. tRNA 3'-terminal CCA addition is required both for tRNA processing and repair. Also involved in tRNA surveillance by mediating tandem CCA addition to generate a CCACCA at the 3' terminus of unstable tRNAs. While stable tRNAs receive only 3'-terminal CCA, unstable tRNAs are marked with CCACCA and rapidly degraded.</text>
</comment>
<evidence type="ECO:0000256" key="11">
    <source>
        <dbReference type="HAMAP-Rule" id="MF_01263"/>
    </source>
</evidence>
<evidence type="ECO:0000256" key="7">
    <source>
        <dbReference type="ARBA" id="ARBA00022800"/>
    </source>
</evidence>
<keyword evidence="8 11" id="KW-0067">ATP-binding</keyword>
<dbReference type="InterPro" id="IPR032810">
    <property type="entry name" value="CCA-adding_enz_C"/>
</dbReference>
<evidence type="ECO:0000256" key="5">
    <source>
        <dbReference type="ARBA" id="ARBA00022723"/>
    </source>
</evidence>
<proteinExistence type="inferred from homology"/>
<feature type="binding site" evidence="11">
    <location>
        <position position="116"/>
    </location>
    <ligand>
        <name>CTP</name>
        <dbReference type="ChEBI" id="CHEBI:37563"/>
    </ligand>
</feature>
<comment type="miscellaneous">
    <text evidence="11">A single active site specifically recognizes both ATP and CTP and is responsible for their addition.</text>
</comment>
<dbReference type="GO" id="GO:0004810">
    <property type="term" value="F:CCA tRNA nucleotidyltransferase activity"/>
    <property type="evidence" value="ECO:0007669"/>
    <property type="project" value="UniProtKB-UniRule"/>
</dbReference>
<dbReference type="OrthoDB" id="9805698at2"/>
<keyword evidence="9 11" id="KW-0460">Magnesium</keyword>
<dbReference type="Pfam" id="PF01743">
    <property type="entry name" value="PolyA_pol"/>
    <property type="match status" value="1"/>
</dbReference>
<evidence type="ECO:0000256" key="3">
    <source>
        <dbReference type="ARBA" id="ARBA00022694"/>
    </source>
</evidence>
<dbReference type="Pfam" id="PF12627">
    <property type="entry name" value="PolyA_pol_RNAbd"/>
    <property type="match status" value="1"/>
</dbReference>
<dbReference type="InterPro" id="IPR002646">
    <property type="entry name" value="PolA_pol_head_dom"/>
</dbReference>
<dbReference type="KEGG" id="wci:WS105_0811"/>
<evidence type="ECO:0000256" key="6">
    <source>
        <dbReference type="ARBA" id="ARBA00022741"/>
    </source>
</evidence>
<keyword evidence="16" id="KW-1185">Reference proteome</keyword>